<dbReference type="PANTHER" id="PTHR11669:SF1">
    <property type="entry name" value="REPLICATION FACTOR C SUBUNIT 3"/>
    <property type="match status" value="1"/>
</dbReference>
<reference evidence="2" key="1">
    <citation type="submission" date="2020-07" db="EMBL/GenBank/DDBJ databases">
        <title>The High-quality genome of the commercially important snow crab, Chionoecetes opilio.</title>
        <authorList>
            <person name="Jeong J.-H."/>
            <person name="Ryu S."/>
        </authorList>
    </citation>
    <scope>NUCLEOTIDE SEQUENCE</scope>
    <source>
        <strain evidence="2">MADBK_172401_WGS</strain>
        <tissue evidence="2">Digestive gland</tissue>
    </source>
</reference>
<dbReference type="GO" id="GO:0005634">
    <property type="term" value="C:nucleus"/>
    <property type="evidence" value="ECO:0007669"/>
    <property type="project" value="TreeGrafter"/>
</dbReference>
<organism evidence="2 3">
    <name type="scientific">Chionoecetes opilio</name>
    <name type="common">Atlantic snow crab</name>
    <name type="synonym">Cancer opilio</name>
    <dbReference type="NCBI Taxonomy" id="41210"/>
    <lineage>
        <taxon>Eukaryota</taxon>
        <taxon>Metazoa</taxon>
        <taxon>Ecdysozoa</taxon>
        <taxon>Arthropoda</taxon>
        <taxon>Crustacea</taxon>
        <taxon>Multicrustacea</taxon>
        <taxon>Malacostraca</taxon>
        <taxon>Eumalacostraca</taxon>
        <taxon>Eucarida</taxon>
        <taxon>Decapoda</taxon>
        <taxon>Pleocyemata</taxon>
        <taxon>Brachyura</taxon>
        <taxon>Eubrachyura</taxon>
        <taxon>Majoidea</taxon>
        <taxon>Majidae</taxon>
        <taxon>Chionoecetes</taxon>
    </lineage>
</organism>
<dbReference type="AlphaFoldDB" id="A0A8J8WCK6"/>
<comment type="caution">
    <text evidence="2">The sequence shown here is derived from an EMBL/GenBank/DDBJ whole genome shotgun (WGS) entry which is preliminary data.</text>
</comment>
<dbReference type="SUPFAM" id="SSF52540">
    <property type="entry name" value="P-loop containing nucleoside triphosphate hydrolases"/>
    <property type="match status" value="1"/>
</dbReference>
<dbReference type="InterPro" id="IPR050238">
    <property type="entry name" value="DNA_Rep/Repair_Clamp_Loader"/>
</dbReference>
<proteinExistence type="predicted"/>
<dbReference type="EMBL" id="JACEEZ010026243">
    <property type="protein sequence ID" value="KAG0693850.1"/>
    <property type="molecule type" value="Genomic_DNA"/>
</dbReference>
<name>A0A8J8WCK6_CHIOP</name>
<sequence length="301" mass="33304">MHGVAVRSMGRKHPEHYYGTAMSLWVDKYRPKELAKLDYHLDQAGHLKKLAGNDIEEPEALSLQEKGKVLPRMDAGASMRAICAEFDIKSSTFYPFIASTTTLQVEGGDFPHLLVYGPPGAGKKTQQDCYSDAQGGDAEKCHRGCLQQAGNDIEEPEALSLQEKGKVLPRMDAGASMRAICAEFDIKSSTFYPFIASTTTLQVEGGDFPHLLVYGPPGAGKKTRIMCLLRELYGPGVERLRIEHQNFTRLESHHQDLQRLSKDYCIIGKNKISDLGVADGCSSITLIYNLVQYPVHTSLEK</sequence>
<evidence type="ECO:0000256" key="1">
    <source>
        <dbReference type="ARBA" id="ARBA00022705"/>
    </source>
</evidence>
<dbReference type="Proteomes" id="UP000770661">
    <property type="component" value="Unassembled WGS sequence"/>
</dbReference>
<dbReference type="GO" id="GO:0005663">
    <property type="term" value="C:DNA replication factor C complex"/>
    <property type="evidence" value="ECO:0007669"/>
    <property type="project" value="TreeGrafter"/>
</dbReference>
<dbReference type="GO" id="GO:0006281">
    <property type="term" value="P:DNA repair"/>
    <property type="evidence" value="ECO:0007669"/>
    <property type="project" value="TreeGrafter"/>
</dbReference>
<dbReference type="Gene3D" id="3.40.50.300">
    <property type="entry name" value="P-loop containing nucleotide triphosphate hydrolases"/>
    <property type="match status" value="2"/>
</dbReference>
<keyword evidence="3" id="KW-1185">Reference proteome</keyword>
<accession>A0A8J8WCK6</accession>
<evidence type="ECO:0000313" key="3">
    <source>
        <dbReference type="Proteomes" id="UP000770661"/>
    </source>
</evidence>
<dbReference type="GO" id="GO:0006261">
    <property type="term" value="P:DNA-templated DNA replication"/>
    <property type="evidence" value="ECO:0007669"/>
    <property type="project" value="TreeGrafter"/>
</dbReference>
<evidence type="ECO:0000313" key="2">
    <source>
        <dbReference type="EMBL" id="KAG0693850.1"/>
    </source>
</evidence>
<gene>
    <name evidence="2" type="primary">Rfc3</name>
    <name evidence="2" type="ORF">GWK47_027352</name>
</gene>
<dbReference type="GO" id="GO:0003689">
    <property type="term" value="F:DNA clamp loader activity"/>
    <property type="evidence" value="ECO:0007669"/>
    <property type="project" value="TreeGrafter"/>
</dbReference>
<dbReference type="OrthoDB" id="761538at2759"/>
<keyword evidence="1" id="KW-0235">DNA replication</keyword>
<dbReference type="InterPro" id="IPR027417">
    <property type="entry name" value="P-loop_NTPase"/>
</dbReference>
<dbReference type="PANTHER" id="PTHR11669">
    <property type="entry name" value="REPLICATION FACTOR C / DNA POLYMERASE III GAMMA-TAU SUBUNIT"/>
    <property type="match status" value="1"/>
</dbReference>
<protein>
    <submittedName>
        <fullName evidence="2">Replication factor C subunit 3</fullName>
    </submittedName>
</protein>